<dbReference type="PROSITE" id="PS50977">
    <property type="entry name" value="HTH_TETR_2"/>
    <property type="match status" value="1"/>
</dbReference>
<organism evidence="4 5">
    <name type="scientific">Treponema bryantii</name>
    <dbReference type="NCBI Taxonomy" id="163"/>
    <lineage>
        <taxon>Bacteria</taxon>
        <taxon>Pseudomonadati</taxon>
        <taxon>Spirochaetota</taxon>
        <taxon>Spirochaetia</taxon>
        <taxon>Spirochaetales</taxon>
        <taxon>Treponemataceae</taxon>
        <taxon>Treponema</taxon>
    </lineage>
</organism>
<dbReference type="AlphaFoldDB" id="A0A1H9D8E2"/>
<dbReference type="RefSeq" id="WP_074641651.1">
    <property type="nucleotide sequence ID" value="NZ_FOFU01000002.1"/>
</dbReference>
<evidence type="ECO:0000256" key="1">
    <source>
        <dbReference type="ARBA" id="ARBA00023125"/>
    </source>
</evidence>
<feature type="DNA-binding region" description="H-T-H motif" evidence="2">
    <location>
        <begin position="29"/>
        <end position="48"/>
    </location>
</feature>
<dbReference type="InterPro" id="IPR001647">
    <property type="entry name" value="HTH_TetR"/>
</dbReference>
<evidence type="ECO:0000313" key="5">
    <source>
        <dbReference type="Proteomes" id="UP000182360"/>
    </source>
</evidence>
<dbReference type="GO" id="GO:0003677">
    <property type="term" value="F:DNA binding"/>
    <property type="evidence" value="ECO:0007669"/>
    <property type="project" value="UniProtKB-UniRule"/>
</dbReference>
<evidence type="ECO:0000256" key="2">
    <source>
        <dbReference type="PROSITE-ProRule" id="PRU00335"/>
    </source>
</evidence>
<name>A0A1H9D8E2_9SPIR</name>
<dbReference type="Pfam" id="PF14278">
    <property type="entry name" value="TetR_C_8"/>
    <property type="match status" value="1"/>
</dbReference>
<keyword evidence="1 2" id="KW-0238">DNA-binding</keyword>
<accession>A0A1H9D8E2</accession>
<evidence type="ECO:0000313" key="4">
    <source>
        <dbReference type="EMBL" id="SEQ09048.1"/>
    </source>
</evidence>
<dbReference type="OrthoDB" id="9810250at2"/>
<reference evidence="4 5" key="1">
    <citation type="submission" date="2016-10" db="EMBL/GenBank/DDBJ databases">
        <authorList>
            <person name="de Groot N.N."/>
        </authorList>
    </citation>
    <scope>NUCLEOTIDE SEQUENCE [LARGE SCALE GENOMIC DNA]</scope>
    <source>
        <strain evidence="4 5">B25</strain>
    </source>
</reference>
<dbReference type="SUPFAM" id="SSF46689">
    <property type="entry name" value="Homeodomain-like"/>
    <property type="match status" value="1"/>
</dbReference>
<dbReference type="PANTHER" id="PTHR43479:SF7">
    <property type="entry name" value="TETR-FAMILY TRANSCRIPTIONAL REGULATOR"/>
    <property type="match status" value="1"/>
</dbReference>
<dbReference type="InterPro" id="IPR009057">
    <property type="entry name" value="Homeodomain-like_sf"/>
</dbReference>
<dbReference type="InterPro" id="IPR039532">
    <property type="entry name" value="TetR_C_Firmicutes"/>
</dbReference>
<dbReference type="Pfam" id="PF00440">
    <property type="entry name" value="TetR_N"/>
    <property type="match status" value="1"/>
</dbReference>
<feature type="domain" description="HTH tetR-type" evidence="3">
    <location>
        <begin position="6"/>
        <end position="66"/>
    </location>
</feature>
<proteinExistence type="predicted"/>
<dbReference type="Proteomes" id="UP000182360">
    <property type="component" value="Unassembled WGS sequence"/>
</dbReference>
<dbReference type="Gene3D" id="1.10.357.10">
    <property type="entry name" value="Tetracycline Repressor, domain 2"/>
    <property type="match status" value="1"/>
</dbReference>
<evidence type="ECO:0000259" key="3">
    <source>
        <dbReference type="PROSITE" id="PS50977"/>
    </source>
</evidence>
<gene>
    <name evidence="4" type="ORF">SAMN04487977_102455</name>
</gene>
<protein>
    <submittedName>
        <fullName evidence="4">Transcriptional regulator, TetR family</fullName>
    </submittedName>
</protein>
<dbReference type="PANTHER" id="PTHR43479">
    <property type="entry name" value="ACREF/ENVCD OPERON REPRESSOR-RELATED"/>
    <property type="match status" value="1"/>
</dbReference>
<keyword evidence="5" id="KW-1185">Reference proteome</keyword>
<dbReference type="InterPro" id="IPR050624">
    <property type="entry name" value="HTH-type_Tx_Regulator"/>
</dbReference>
<dbReference type="EMBL" id="FOFU01000002">
    <property type="protein sequence ID" value="SEQ09048.1"/>
    <property type="molecule type" value="Genomic_DNA"/>
</dbReference>
<sequence length="181" mass="21606">MDRRQQKTKIAIHQAMTTLLKKKKFEALTVQDIIDEANIGRSTFYSHFETKEELLEEICREMFAHVFSKDLAPEKSHDFSKGRKGFANRLTHILYHLQDHKENIKAIMYGETEKLFTSYFRDYLEQTFCDELMPHSEVPKAFAIQFFTGSFCETIKWWINSDMKMPPEEVVENYQKMIKFR</sequence>